<keyword evidence="8" id="KW-1185">Reference proteome</keyword>
<dbReference type="InterPro" id="IPR041677">
    <property type="entry name" value="DNA2/NAM7_AAA_11"/>
</dbReference>
<dbReference type="InterPro" id="IPR003593">
    <property type="entry name" value="AAA+_ATPase"/>
</dbReference>
<evidence type="ECO:0000256" key="3">
    <source>
        <dbReference type="ARBA" id="ARBA00022801"/>
    </source>
</evidence>
<dbReference type="Pfam" id="PF13086">
    <property type="entry name" value="AAA_11"/>
    <property type="match status" value="1"/>
</dbReference>
<keyword evidence="5" id="KW-0067">ATP-binding</keyword>
<accession>A0A6C7ECD7</accession>
<dbReference type="InterPro" id="IPR047187">
    <property type="entry name" value="SF1_C_Upf1"/>
</dbReference>
<dbReference type="Pfam" id="PF13087">
    <property type="entry name" value="AAA_12"/>
    <property type="match status" value="1"/>
</dbReference>
<dbReference type="GO" id="GO:0016787">
    <property type="term" value="F:hydrolase activity"/>
    <property type="evidence" value="ECO:0007669"/>
    <property type="project" value="UniProtKB-KW"/>
</dbReference>
<dbReference type="RefSeq" id="WP_015443674.1">
    <property type="nucleotide sequence ID" value="NC_020520.1"/>
</dbReference>
<evidence type="ECO:0000256" key="5">
    <source>
        <dbReference type="ARBA" id="ARBA00022840"/>
    </source>
</evidence>
<dbReference type="SUPFAM" id="SSF52540">
    <property type="entry name" value="P-loop containing nucleoside triphosphate hydrolases"/>
    <property type="match status" value="1"/>
</dbReference>
<evidence type="ECO:0000256" key="1">
    <source>
        <dbReference type="ARBA" id="ARBA00007913"/>
    </source>
</evidence>
<dbReference type="CDD" id="cd18808">
    <property type="entry name" value="SF1_C_Upf1"/>
    <property type="match status" value="1"/>
</dbReference>
<dbReference type="InterPro" id="IPR041679">
    <property type="entry name" value="DNA2/NAM7-like_C"/>
</dbReference>
<gene>
    <name evidence="7" type="ORF">YM304_41130</name>
</gene>
<keyword evidence="4" id="KW-0347">Helicase</keyword>
<dbReference type="GO" id="GO:0043139">
    <property type="term" value="F:5'-3' DNA helicase activity"/>
    <property type="evidence" value="ECO:0007669"/>
    <property type="project" value="TreeGrafter"/>
</dbReference>
<dbReference type="SMART" id="SM00382">
    <property type="entry name" value="AAA"/>
    <property type="match status" value="1"/>
</dbReference>
<dbReference type="Proteomes" id="UP000011863">
    <property type="component" value="Chromosome"/>
</dbReference>
<comment type="similarity">
    <text evidence="1">Belongs to the DNA2/NAM7 helicase family.</text>
</comment>
<sequence length="948" mass="103142">MSVTAAQVVRVLADLADTSGQRRSITSVDPDLMRWLPLSYTNLLRGESGRRSDGSGFDADDLARRIFKTAKLRGNDDEGVLRVGWLWLAGQHPEHGRILTPLVSLPVGADVVALAEPELSELITEPGDRLRLGAYVDLDPTWRDDAAITASPASFSDERVTGIPAWTRDASAAAGCATATVVAADRPAGEFQQSTDLVVVAGVALYVTPRGRRRPVTQAATLRSWANQPIDDTALGALYVDGTATPSTAHDPTPATASPFELNAAQRAAVDAVARQRVTVLSGPPGTGKSQTVAAVAFDQVRHGRSVLVVAPTNASVSALTALMEQTPGPDPVVFGSTAHRVQVANQLTEHSSNVHGDDEVERRTAVREQAFDDATRRRSAIAELLAAESAADIDPAELMLARVEAPGLFEQHTDLDRARDLALSAADAERRDRSWWCRRRARKDLERLHRLCRSSDDRALDTLTRHVELATARRRSAELQSSGGLDLAALWGSLSDATDRLRHANGALLHAVTHRRDRSDRRSQRAVAAVAAALRAGRERRRELLAEVDTSELLEPLPLWVSTLRDVDDLLPMRADMFDLVIIDEASHIDQISAAPALLRASSALVVGDPRQLRHVSFVAATRVDEALAAHALAGRPVAAQLDVQRNSLFDAAASVQPPMLLDEHYRSAPHLIDFSAQRFYDGKVGVATRHPRNERDDCIDVVDVDGRRDESGINVAEIDTIIDLLRTRELVGEQRSVGVITPFRAQADALETALRDEFDLSQIQQLDLRVGTVHGFQGCQRDTTYLSMCLDDDAPTGSRSFVDDPALFNVMVTRARHNVTVVSSLRSEFPDLFAAYLRHADAPTASGTTVAPDARSWSARVVTELRDAGIDVRTRYPVGRHEIDAVVGNGDRTLGLICGVHPDGPDAHVDRHLELSRLGWSIREVFASQWADELPTFAVELRASLL</sequence>
<evidence type="ECO:0000259" key="6">
    <source>
        <dbReference type="SMART" id="SM00382"/>
    </source>
</evidence>
<keyword evidence="3" id="KW-0378">Hydrolase</keyword>
<evidence type="ECO:0000313" key="8">
    <source>
        <dbReference type="Proteomes" id="UP000011863"/>
    </source>
</evidence>
<evidence type="ECO:0000256" key="2">
    <source>
        <dbReference type="ARBA" id="ARBA00022741"/>
    </source>
</evidence>
<dbReference type="OrthoDB" id="3197455at2"/>
<dbReference type="AlphaFoldDB" id="A0A6C7ECD7"/>
<dbReference type="InterPro" id="IPR050534">
    <property type="entry name" value="Coronavir_polyprotein_1ab"/>
</dbReference>
<dbReference type="PANTHER" id="PTHR43788">
    <property type="entry name" value="DNA2/NAM7 HELICASE FAMILY MEMBER"/>
    <property type="match status" value="1"/>
</dbReference>
<dbReference type="PANTHER" id="PTHR43788:SF8">
    <property type="entry name" value="DNA-BINDING PROTEIN SMUBP-2"/>
    <property type="match status" value="1"/>
</dbReference>
<reference evidence="7 8" key="1">
    <citation type="journal article" date="2013" name="Int. J. Syst. Evol. Microbiol.">
        <title>Ilumatobacter nonamiense sp. nov. and Ilumatobacter coccineum sp. nov., isolated from seashore sand.</title>
        <authorList>
            <person name="Matsumoto A."/>
            <person name="Kasai H."/>
            <person name="Matsuo Y."/>
            <person name="Shizuri Y."/>
            <person name="Ichikawa N."/>
            <person name="Fujita N."/>
            <person name="Omura S."/>
            <person name="Takahashi Y."/>
        </authorList>
    </citation>
    <scope>NUCLEOTIDE SEQUENCE [LARGE SCALE GENOMIC DNA]</scope>
    <source>
        <strain evidence="8">NBRC 103263 / KCTC 29153 / YM16-304</strain>
    </source>
</reference>
<dbReference type="KEGG" id="aym:YM304_41130"/>
<name>A0A6C7ECD7_ILUCY</name>
<dbReference type="EMBL" id="AP012057">
    <property type="protein sequence ID" value="BAN04427.1"/>
    <property type="molecule type" value="Genomic_DNA"/>
</dbReference>
<feature type="domain" description="AAA+ ATPase" evidence="6">
    <location>
        <begin position="275"/>
        <end position="649"/>
    </location>
</feature>
<keyword evidence="2" id="KW-0547">Nucleotide-binding</keyword>
<dbReference type="Gene3D" id="3.40.50.300">
    <property type="entry name" value="P-loop containing nucleotide triphosphate hydrolases"/>
    <property type="match status" value="2"/>
</dbReference>
<organism evidence="7 8">
    <name type="scientific">Ilumatobacter coccineus (strain NBRC 103263 / KCTC 29153 / YM16-304)</name>
    <dbReference type="NCBI Taxonomy" id="1313172"/>
    <lineage>
        <taxon>Bacteria</taxon>
        <taxon>Bacillati</taxon>
        <taxon>Actinomycetota</taxon>
        <taxon>Acidimicrobiia</taxon>
        <taxon>Acidimicrobiales</taxon>
        <taxon>Ilumatobacteraceae</taxon>
        <taxon>Ilumatobacter</taxon>
    </lineage>
</organism>
<dbReference type="InterPro" id="IPR027417">
    <property type="entry name" value="P-loop_NTPase"/>
</dbReference>
<dbReference type="GO" id="GO:0005524">
    <property type="term" value="F:ATP binding"/>
    <property type="evidence" value="ECO:0007669"/>
    <property type="project" value="UniProtKB-KW"/>
</dbReference>
<proteinExistence type="inferred from homology"/>
<evidence type="ECO:0000313" key="7">
    <source>
        <dbReference type="EMBL" id="BAN04427.1"/>
    </source>
</evidence>
<protein>
    <recommendedName>
        <fullName evidence="6">AAA+ ATPase domain-containing protein</fullName>
    </recommendedName>
</protein>
<evidence type="ECO:0000256" key="4">
    <source>
        <dbReference type="ARBA" id="ARBA00022806"/>
    </source>
</evidence>